<feature type="compositionally biased region" description="Low complexity" evidence="1">
    <location>
        <begin position="256"/>
        <end position="363"/>
    </location>
</feature>
<dbReference type="OrthoDB" id="2192027at2759"/>
<evidence type="ECO:0000313" key="4">
    <source>
        <dbReference type="Proteomes" id="UP000002872"/>
    </source>
</evidence>
<gene>
    <name evidence="3" type="ORF">NEQG_00611</name>
</gene>
<reference evidence="3" key="1">
    <citation type="submission" date="2011-01" db="EMBL/GenBank/DDBJ databases">
        <title>The Genome Sequence of Nematocida parisii strain ERTm3.</title>
        <authorList>
            <consortium name="The Broad Institute Genome Sequencing Platform"/>
            <consortium name="The Broad Institute Genome Sequencing Center for Infectious Disease"/>
            <person name="Cuomo C."/>
            <person name="Troemel E."/>
            <person name="Young S.K."/>
            <person name="Zeng Q."/>
            <person name="Gargeya S."/>
            <person name="Fitzgerald M."/>
            <person name="Haas B."/>
            <person name="Abouelleil A."/>
            <person name="Alvarado L."/>
            <person name="Arachchi H.M."/>
            <person name="Berlin A."/>
            <person name="Chapman S.B."/>
            <person name="Gearin G."/>
            <person name="Goldberg J."/>
            <person name="Griggs A."/>
            <person name="Gujja S."/>
            <person name="Hansen M."/>
            <person name="Heiman D."/>
            <person name="Howarth C."/>
            <person name="Larimer J."/>
            <person name="Lui A."/>
            <person name="MacDonald P.J.P."/>
            <person name="McCowen C."/>
            <person name="Montmayeur A."/>
            <person name="Murphy C."/>
            <person name="Neiman D."/>
            <person name="Pearson M."/>
            <person name="Priest M."/>
            <person name="Roberts A."/>
            <person name="Saif S."/>
            <person name="Shea T."/>
            <person name="Sisk P."/>
            <person name="Stolte C."/>
            <person name="Sykes S."/>
            <person name="Wortman J."/>
            <person name="Nusbaum C."/>
            <person name="Birren B."/>
        </authorList>
    </citation>
    <scope>NUCLEOTIDE SEQUENCE</scope>
    <source>
        <strain evidence="3">ERTm3</strain>
    </source>
</reference>
<feature type="signal peptide" evidence="2">
    <location>
        <begin position="1"/>
        <end position="20"/>
    </location>
</feature>
<dbReference type="EMBL" id="GL870877">
    <property type="protein sequence ID" value="EIJ88792.1"/>
    <property type="molecule type" value="Genomic_DNA"/>
</dbReference>
<evidence type="ECO:0000256" key="2">
    <source>
        <dbReference type="SAM" id="SignalP"/>
    </source>
</evidence>
<feature type="chain" id="PRO_5003670611" evidence="2">
    <location>
        <begin position="21"/>
        <end position="417"/>
    </location>
</feature>
<protein>
    <submittedName>
        <fullName evidence="3">Uncharacterized protein</fullName>
    </submittedName>
</protein>
<feature type="compositionally biased region" description="Polar residues" evidence="1">
    <location>
        <begin position="364"/>
        <end position="398"/>
    </location>
</feature>
<sequence>MRTSTLPLLLFFLYESLAIALPRTYESTGLPTQGLLYNYGSYGFVSTPKIFEGVPMGNLIVIGRDNDIKLGITIFQPIKMVPVYNLKVTPAKLAGDKKAGNSSEQVLSMTPLGMLTKLPYDERNPLQYFTILLAKNFPGYFRIISSTGLCLTPNRKQLLTLSLCWSENSRVITKQLFKMYKKDNDDKNSDPIYIQKGISPYYFRGCAPCTRSIPDPSNGEYILVNSKYCEENCGKNQQPNPNEKPENLHVPNPPHQQQNSSGGQQSSPSFGRQQSSPSSGGQQSSPSSGGQQSSPSSGRQQSSPSSGGQQSSPSSGGWQSSPSSQYNPSESNNSSQNSAQPEQQSNPAPGSGSSPSSQPATSGEQPSSQPAESVEYSSSEPKTTTEEITSTDPNNPGKTTITTTTRSSSSRHVRPMP</sequence>
<dbReference type="AlphaFoldDB" id="I3EHU5"/>
<keyword evidence="2" id="KW-0732">Signal</keyword>
<keyword evidence="4" id="KW-1185">Reference proteome</keyword>
<accession>I3EHU5</accession>
<dbReference type="STRING" id="935791.I3EHU5"/>
<dbReference type="HOGENOM" id="CLU_054607_0_0_1"/>
<dbReference type="VEuPathDB" id="MicrosporidiaDB:NEQG_00611"/>
<organism evidence="3 4">
    <name type="scientific">Nematocida parisii (strain ERTm3)</name>
    <name type="common">Nematode killer fungus</name>
    <dbReference type="NCBI Taxonomy" id="935791"/>
    <lineage>
        <taxon>Eukaryota</taxon>
        <taxon>Fungi</taxon>
        <taxon>Fungi incertae sedis</taxon>
        <taxon>Microsporidia</taxon>
        <taxon>Nematocida</taxon>
    </lineage>
</organism>
<dbReference type="Proteomes" id="UP000002872">
    <property type="component" value="Unassembled WGS sequence"/>
</dbReference>
<name>I3EHU5_NEMP3</name>
<evidence type="ECO:0000313" key="3">
    <source>
        <dbReference type="EMBL" id="EIJ88792.1"/>
    </source>
</evidence>
<feature type="compositionally biased region" description="Low complexity" evidence="1">
    <location>
        <begin position="399"/>
        <end position="408"/>
    </location>
</feature>
<dbReference type="InParanoid" id="I3EHU5"/>
<proteinExistence type="predicted"/>
<evidence type="ECO:0000256" key="1">
    <source>
        <dbReference type="SAM" id="MobiDB-lite"/>
    </source>
</evidence>
<feature type="region of interest" description="Disordered" evidence="1">
    <location>
        <begin position="233"/>
        <end position="417"/>
    </location>
</feature>